<feature type="domain" description="N-acetyltransferase" evidence="3">
    <location>
        <begin position="2"/>
        <end position="171"/>
    </location>
</feature>
<dbReference type="InterPro" id="IPR000182">
    <property type="entry name" value="GNAT_dom"/>
</dbReference>
<dbReference type="GO" id="GO:0016747">
    <property type="term" value="F:acyltransferase activity, transferring groups other than amino-acyl groups"/>
    <property type="evidence" value="ECO:0007669"/>
    <property type="project" value="InterPro"/>
</dbReference>
<dbReference type="InterPro" id="IPR016181">
    <property type="entry name" value="Acyl_CoA_acyltransferase"/>
</dbReference>
<dbReference type="InterPro" id="IPR050832">
    <property type="entry name" value="Bact_Acetyltransf"/>
</dbReference>
<dbReference type="CDD" id="cd04301">
    <property type="entry name" value="NAT_SF"/>
    <property type="match status" value="1"/>
</dbReference>
<evidence type="ECO:0000256" key="2">
    <source>
        <dbReference type="ARBA" id="ARBA00023315"/>
    </source>
</evidence>
<dbReference type="Proteomes" id="UP000033434">
    <property type="component" value="Unassembled WGS sequence"/>
</dbReference>
<evidence type="ECO:0000313" key="5">
    <source>
        <dbReference type="Proteomes" id="UP000033434"/>
    </source>
</evidence>
<reference evidence="4 5" key="1">
    <citation type="journal article" date="2015" name="BMC Genomics">
        <title>Genome mining reveals unlocked bioactive potential of marine Gram-negative bacteria.</title>
        <authorList>
            <person name="Machado H."/>
            <person name="Sonnenschein E.C."/>
            <person name="Melchiorsen J."/>
            <person name="Gram L."/>
        </authorList>
    </citation>
    <scope>NUCLEOTIDE SEQUENCE [LARGE SCALE GENOMIC DNA]</scope>
    <source>
        <strain evidence="4 5">S4054</strain>
    </source>
</reference>
<keyword evidence="2" id="KW-0012">Acyltransferase</keyword>
<evidence type="ECO:0000259" key="3">
    <source>
        <dbReference type="PROSITE" id="PS51186"/>
    </source>
</evidence>
<dbReference type="RefSeq" id="WP_046356153.1">
    <property type="nucleotide sequence ID" value="NZ_AUXW01000145.1"/>
</dbReference>
<dbReference type="PANTHER" id="PTHR43877">
    <property type="entry name" value="AMINOALKYLPHOSPHONATE N-ACETYLTRANSFERASE-RELATED-RELATED"/>
    <property type="match status" value="1"/>
</dbReference>
<dbReference type="Gene3D" id="3.40.630.30">
    <property type="match status" value="1"/>
</dbReference>
<dbReference type="EMBL" id="AUXW01000145">
    <property type="protein sequence ID" value="KKE83576.1"/>
    <property type="molecule type" value="Genomic_DNA"/>
</dbReference>
<comment type="caution">
    <text evidence="4">The sequence shown here is derived from an EMBL/GenBank/DDBJ whole genome shotgun (WGS) entry which is preliminary data.</text>
</comment>
<dbReference type="PANTHER" id="PTHR43877:SF1">
    <property type="entry name" value="ACETYLTRANSFERASE"/>
    <property type="match status" value="1"/>
</dbReference>
<dbReference type="AlphaFoldDB" id="A0A0F6ACM6"/>
<accession>A0A0F6ACM6</accession>
<sequence>MLIIKQLDSIDLNAHVQLCALLTDCIEQGASLGFHDPANLDTVQQYWQSVAQAIINKERQLFALFQGETLVATVQLSLCIKENGQHRAEVKKLLVHPNTQRTGYATILMRHIEQSASQNKRTLLVLDTQSGDKAELFYQAIGYTKAGQIPCYVSDKHGQLHSTSYYYKYLDSDGLQQM</sequence>
<proteinExistence type="predicted"/>
<keyword evidence="1" id="KW-0808">Transferase</keyword>
<dbReference type="PROSITE" id="PS51186">
    <property type="entry name" value="GNAT"/>
    <property type="match status" value="1"/>
</dbReference>
<dbReference type="SUPFAM" id="SSF55729">
    <property type="entry name" value="Acyl-CoA N-acyltransferases (Nat)"/>
    <property type="match status" value="1"/>
</dbReference>
<name>A0A0F6ACM6_9GAMM</name>
<protein>
    <recommendedName>
        <fullName evidence="3">N-acetyltransferase domain-containing protein</fullName>
    </recommendedName>
</protein>
<dbReference type="Pfam" id="PF13673">
    <property type="entry name" value="Acetyltransf_10"/>
    <property type="match status" value="1"/>
</dbReference>
<evidence type="ECO:0000256" key="1">
    <source>
        <dbReference type="ARBA" id="ARBA00022679"/>
    </source>
</evidence>
<dbReference type="PATRIC" id="fig|1129367.4.peg.2519"/>
<organism evidence="4 5">
    <name type="scientific">Pseudoalteromonas luteoviolacea S4054</name>
    <dbReference type="NCBI Taxonomy" id="1129367"/>
    <lineage>
        <taxon>Bacteria</taxon>
        <taxon>Pseudomonadati</taxon>
        <taxon>Pseudomonadota</taxon>
        <taxon>Gammaproteobacteria</taxon>
        <taxon>Alteromonadales</taxon>
        <taxon>Pseudoalteromonadaceae</taxon>
        <taxon>Pseudoalteromonas</taxon>
    </lineage>
</organism>
<evidence type="ECO:0000313" key="4">
    <source>
        <dbReference type="EMBL" id="KKE83576.1"/>
    </source>
</evidence>
<gene>
    <name evidence="4" type="ORF">N479_13480</name>
</gene>